<evidence type="ECO:0000256" key="3">
    <source>
        <dbReference type="ARBA" id="ARBA00008773"/>
    </source>
</evidence>
<evidence type="ECO:0000256" key="2">
    <source>
        <dbReference type="ARBA" id="ARBA00004401"/>
    </source>
</evidence>
<keyword evidence="16" id="KW-1185">Reference proteome</keyword>
<reference evidence="15 16" key="1">
    <citation type="submission" date="2015-04" db="EMBL/GenBank/DDBJ databases">
        <title>Complete genome sequence of Schizopora paradoxa KUC8140, a cosmopolitan wood degrader in East Asia.</title>
        <authorList>
            <consortium name="DOE Joint Genome Institute"/>
            <person name="Min B."/>
            <person name="Park H."/>
            <person name="Jang Y."/>
            <person name="Kim J.-J."/>
            <person name="Kim K.H."/>
            <person name="Pangilinan J."/>
            <person name="Lipzen A."/>
            <person name="Riley R."/>
            <person name="Grigoriev I.V."/>
            <person name="Spatafora J.W."/>
            <person name="Choi I.-G."/>
        </authorList>
    </citation>
    <scope>NUCLEOTIDE SEQUENCE [LARGE SCALE GENOMIC DNA]</scope>
    <source>
        <strain evidence="15 16">KUC8140</strain>
    </source>
</reference>
<comment type="function">
    <text evidence="12">Glucanases play a role in cell expansion during growth, in cell-cell fusion during mating, and in spore release during sporulation. This enzyme may be involved in beta-glucan degradation. Active on laminarin and lichenan.</text>
</comment>
<evidence type="ECO:0000256" key="9">
    <source>
        <dbReference type="ARBA" id="ARBA00023277"/>
    </source>
</evidence>
<gene>
    <name evidence="15" type="ORF">SCHPADRAFT_823045</name>
</gene>
<comment type="similarity">
    <text evidence="3">Belongs to the glycosyl hydrolase 17 family.</text>
</comment>
<organism evidence="15 16">
    <name type="scientific">Schizopora paradoxa</name>
    <dbReference type="NCBI Taxonomy" id="27342"/>
    <lineage>
        <taxon>Eukaryota</taxon>
        <taxon>Fungi</taxon>
        <taxon>Dikarya</taxon>
        <taxon>Basidiomycota</taxon>
        <taxon>Agaricomycotina</taxon>
        <taxon>Agaricomycetes</taxon>
        <taxon>Hymenochaetales</taxon>
        <taxon>Schizoporaceae</taxon>
        <taxon>Schizopora</taxon>
    </lineage>
</organism>
<comment type="subcellular location">
    <subcellularLocation>
        <location evidence="2">Cell membrane</location>
        <topology evidence="2">Single-pass type II membrane protein</topology>
    </subcellularLocation>
</comment>
<dbReference type="EMBL" id="KQ085914">
    <property type="protein sequence ID" value="KLO16578.1"/>
    <property type="molecule type" value="Genomic_DNA"/>
</dbReference>
<keyword evidence="10" id="KW-0961">Cell wall biogenesis/degradation</keyword>
<name>A0A0H2S4H4_9AGAM</name>
<evidence type="ECO:0000256" key="8">
    <source>
        <dbReference type="ARBA" id="ARBA00023180"/>
    </source>
</evidence>
<dbReference type="GO" id="GO:0042973">
    <property type="term" value="F:glucan endo-1,3-beta-D-glucosidase activity"/>
    <property type="evidence" value="ECO:0007669"/>
    <property type="project" value="UniProtKB-EC"/>
</dbReference>
<evidence type="ECO:0000313" key="16">
    <source>
        <dbReference type="Proteomes" id="UP000053477"/>
    </source>
</evidence>
<comment type="catalytic activity">
    <reaction evidence="1">
        <text>Hydrolysis of (1-&gt;3)-beta-D-glucosidic linkages in (1-&gt;3)-beta-D-glucans.</text>
        <dbReference type="EC" id="3.2.1.39"/>
    </reaction>
</comment>
<dbReference type="Gene3D" id="3.20.20.80">
    <property type="entry name" value="Glycosidases"/>
    <property type="match status" value="1"/>
</dbReference>
<keyword evidence="6 15" id="KW-0378">Hydrolase</keyword>
<dbReference type="InParanoid" id="A0A0H2S4H4"/>
<dbReference type="GO" id="GO:0005886">
    <property type="term" value="C:plasma membrane"/>
    <property type="evidence" value="ECO:0007669"/>
    <property type="project" value="UniProtKB-SubCell"/>
</dbReference>
<sequence length="374" mass="39903">MLLQAPLALAAPAPVLRRGASTNAKVACSKRRVIKASSDAVNATLSASANATDPAISVNGVVNVTISSGSGSGTALSRMDIIKDMYAFAGFVYALDNCPSQSKMTSDFKEMKSKGARTVITFDICGDGKTASYYEQAIAAAGDAGMYIIPLAWTLFDDGQSFTSTSIPRMQAVTSAVIKNPDPVLAIAYGDEPLYDNDAGSPATLAKAIKQMKAQLTDAGLDIPVSISDMAYGWRSAGSAADIAPMVAIVDFFMINNFPFFAQDATTGGAPGAWTSFANDMKYFQSIAKGKPLMVTQTGWSTSRVEFAPNSPDIDLSYASQYGYWHLLDSHCASYFKEEGISWMWRSWDDDIVGWGVLDANGKPKFDIQAKTTC</sequence>
<keyword evidence="7" id="KW-0472">Membrane</keyword>
<keyword evidence="5" id="KW-1003">Cell membrane</keyword>
<evidence type="ECO:0000256" key="4">
    <source>
        <dbReference type="ARBA" id="ARBA00012780"/>
    </source>
</evidence>
<keyword evidence="8" id="KW-0325">Glycoprotein</keyword>
<evidence type="ECO:0000256" key="10">
    <source>
        <dbReference type="ARBA" id="ARBA00023316"/>
    </source>
</evidence>
<accession>A0A0H2S4H4</accession>
<evidence type="ECO:0000256" key="13">
    <source>
        <dbReference type="ARBA" id="ARBA00042373"/>
    </source>
</evidence>
<keyword evidence="9" id="KW-0119">Carbohydrate metabolism</keyword>
<keyword evidence="11" id="KW-0624">Polysaccharide degradation</keyword>
<proteinExistence type="inferred from homology"/>
<dbReference type="OrthoDB" id="77201at2759"/>
<evidence type="ECO:0000256" key="12">
    <source>
        <dbReference type="ARBA" id="ARBA00037649"/>
    </source>
</evidence>
<dbReference type="SUPFAM" id="SSF51445">
    <property type="entry name" value="(Trans)glycosidases"/>
    <property type="match status" value="1"/>
</dbReference>
<dbReference type="GO" id="GO:0009277">
    <property type="term" value="C:fungal-type cell wall"/>
    <property type="evidence" value="ECO:0007669"/>
    <property type="project" value="TreeGrafter"/>
</dbReference>
<dbReference type="GO" id="GO:0071555">
    <property type="term" value="P:cell wall organization"/>
    <property type="evidence" value="ECO:0007669"/>
    <property type="project" value="UniProtKB-KW"/>
</dbReference>
<dbReference type="InterPro" id="IPR017853">
    <property type="entry name" value="GH"/>
</dbReference>
<evidence type="ECO:0000256" key="5">
    <source>
        <dbReference type="ARBA" id="ARBA00022475"/>
    </source>
</evidence>
<evidence type="ECO:0000256" key="11">
    <source>
        <dbReference type="ARBA" id="ARBA00023326"/>
    </source>
</evidence>
<dbReference type="PANTHER" id="PTHR16631:SF17">
    <property type="entry name" value="GLUCAN ENDO-1,3-BETA-GLUCOSIDASE BTGC"/>
    <property type="match status" value="1"/>
</dbReference>
<evidence type="ECO:0000256" key="14">
    <source>
        <dbReference type="ARBA" id="ARBA00043078"/>
    </source>
</evidence>
<evidence type="ECO:0000313" key="15">
    <source>
        <dbReference type="EMBL" id="KLO16578.1"/>
    </source>
</evidence>
<dbReference type="GO" id="GO:0000272">
    <property type="term" value="P:polysaccharide catabolic process"/>
    <property type="evidence" value="ECO:0007669"/>
    <property type="project" value="UniProtKB-KW"/>
</dbReference>
<dbReference type="InterPro" id="IPR050732">
    <property type="entry name" value="Beta-glucan_modifiers"/>
</dbReference>
<evidence type="ECO:0000256" key="1">
    <source>
        <dbReference type="ARBA" id="ARBA00000382"/>
    </source>
</evidence>
<dbReference type="GO" id="GO:0005576">
    <property type="term" value="C:extracellular region"/>
    <property type="evidence" value="ECO:0007669"/>
    <property type="project" value="TreeGrafter"/>
</dbReference>
<dbReference type="PANTHER" id="PTHR16631">
    <property type="entry name" value="GLUCAN 1,3-BETA-GLUCOSIDASE"/>
    <property type="match status" value="1"/>
</dbReference>
<dbReference type="EC" id="3.2.1.39" evidence="4"/>
<evidence type="ECO:0000256" key="6">
    <source>
        <dbReference type="ARBA" id="ARBA00022801"/>
    </source>
</evidence>
<evidence type="ECO:0000256" key="7">
    <source>
        <dbReference type="ARBA" id="ARBA00023136"/>
    </source>
</evidence>
<dbReference type="Proteomes" id="UP000053477">
    <property type="component" value="Unassembled WGS sequence"/>
</dbReference>
<dbReference type="GO" id="GO:0009986">
    <property type="term" value="C:cell surface"/>
    <property type="evidence" value="ECO:0007669"/>
    <property type="project" value="TreeGrafter"/>
</dbReference>
<dbReference type="AlphaFoldDB" id="A0A0H2S4H4"/>
<protein>
    <recommendedName>
        <fullName evidence="4">glucan endo-1,3-beta-D-glucosidase</fullName>
        <ecNumber evidence="4">3.2.1.39</ecNumber>
    </recommendedName>
    <alternativeName>
        <fullName evidence="14">Endo-1,3-beta-glucanase btgC</fullName>
    </alternativeName>
    <alternativeName>
        <fullName evidence="13">Laminarinase btgC</fullName>
    </alternativeName>
</protein>